<dbReference type="HOGENOM" id="CLU_1704512_0_0_1"/>
<dbReference type="EMBL" id="KN838918">
    <property type="protein sequence ID" value="KIJ92340.1"/>
    <property type="molecule type" value="Genomic_DNA"/>
</dbReference>
<reference evidence="3 4" key="1">
    <citation type="submission" date="2014-04" db="EMBL/GenBank/DDBJ databases">
        <authorList>
            <consortium name="DOE Joint Genome Institute"/>
            <person name="Kuo A."/>
            <person name="Kohler A."/>
            <person name="Nagy L.G."/>
            <person name="Floudas D."/>
            <person name="Copeland A."/>
            <person name="Barry K.W."/>
            <person name="Cichocki N."/>
            <person name="Veneault-Fourrey C."/>
            <person name="LaButti K."/>
            <person name="Lindquist E.A."/>
            <person name="Lipzen A."/>
            <person name="Lundell T."/>
            <person name="Morin E."/>
            <person name="Murat C."/>
            <person name="Sun H."/>
            <person name="Tunlid A."/>
            <person name="Henrissat B."/>
            <person name="Grigoriev I.V."/>
            <person name="Hibbett D.S."/>
            <person name="Martin F."/>
            <person name="Nordberg H.P."/>
            <person name="Cantor M.N."/>
            <person name="Hua S.X."/>
        </authorList>
    </citation>
    <scope>NUCLEOTIDE SEQUENCE [LARGE SCALE GENOMIC DNA]</scope>
    <source>
        <strain evidence="3 4">LaAM-08-1</strain>
    </source>
</reference>
<name>A0A0C9WNW6_9AGAR</name>
<feature type="signal peptide" evidence="2">
    <location>
        <begin position="1"/>
        <end position="18"/>
    </location>
</feature>
<evidence type="ECO:0000256" key="2">
    <source>
        <dbReference type="SAM" id="SignalP"/>
    </source>
</evidence>
<evidence type="ECO:0000313" key="4">
    <source>
        <dbReference type="Proteomes" id="UP000054477"/>
    </source>
</evidence>
<sequence>MRSTLFYVIATLFATTQAVVIRSPGIAVDNKQCESTFKTCHWNWVMHRGSLSGMHHLLTDLFSFPFLMIENRVVQRSKSARTHFLALKEIVGAAIIYCACIVCFLCMDFSIGLGCISVIESIVLLLCYRSSPSVPISSSIIALTTIATFCQVPA</sequence>
<gene>
    <name evidence="3" type="ORF">K443DRAFT_125983</name>
</gene>
<proteinExistence type="predicted"/>
<protein>
    <submittedName>
        <fullName evidence="3">Uncharacterized protein</fullName>
    </submittedName>
</protein>
<organism evidence="3 4">
    <name type="scientific">Laccaria amethystina LaAM-08-1</name>
    <dbReference type="NCBI Taxonomy" id="1095629"/>
    <lineage>
        <taxon>Eukaryota</taxon>
        <taxon>Fungi</taxon>
        <taxon>Dikarya</taxon>
        <taxon>Basidiomycota</taxon>
        <taxon>Agaricomycotina</taxon>
        <taxon>Agaricomycetes</taxon>
        <taxon>Agaricomycetidae</taxon>
        <taxon>Agaricales</taxon>
        <taxon>Agaricineae</taxon>
        <taxon>Hydnangiaceae</taxon>
        <taxon>Laccaria</taxon>
    </lineage>
</organism>
<evidence type="ECO:0000256" key="1">
    <source>
        <dbReference type="SAM" id="Phobius"/>
    </source>
</evidence>
<feature type="transmembrane region" description="Helical" evidence="1">
    <location>
        <begin position="90"/>
        <end position="119"/>
    </location>
</feature>
<keyword evidence="1" id="KW-0472">Membrane</keyword>
<feature type="chain" id="PRO_5002205461" evidence="2">
    <location>
        <begin position="19"/>
        <end position="154"/>
    </location>
</feature>
<dbReference type="AlphaFoldDB" id="A0A0C9WNW6"/>
<keyword evidence="1" id="KW-1133">Transmembrane helix</keyword>
<feature type="transmembrane region" description="Helical" evidence="1">
    <location>
        <begin position="51"/>
        <end position="69"/>
    </location>
</feature>
<keyword evidence="1" id="KW-0812">Transmembrane</keyword>
<keyword evidence="4" id="KW-1185">Reference proteome</keyword>
<accession>A0A0C9WNW6</accession>
<dbReference type="Proteomes" id="UP000054477">
    <property type="component" value="Unassembled WGS sequence"/>
</dbReference>
<keyword evidence="2" id="KW-0732">Signal</keyword>
<evidence type="ECO:0000313" key="3">
    <source>
        <dbReference type="EMBL" id="KIJ92340.1"/>
    </source>
</evidence>
<reference evidence="4" key="2">
    <citation type="submission" date="2015-01" db="EMBL/GenBank/DDBJ databases">
        <title>Evolutionary Origins and Diversification of the Mycorrhizal Mutualists.</title>
        <authorList>
            <consortium name="DOE Joint Genome Institute"/>
            <consortium name="Mycorrhizal Genomics Consortium"/>
            <person name="Kohler A."/>
            <person name="Kuo A."/>
            <person name="Nagy L.G."/>
            <person name="Floudas D."/>
            <person name="Copeland A."/>
            <person name="Barry K.W."/>
            <person name="Cichocki N."/>
            <person name="Veneault-Fourrey C."/>
            <person name="LaButti K."/>
            <person name="Lindquist E.A."/>
            <person name="Lipzen A."/>
            <person name="Lundell T."/>
            <person name="Morin E."/>
            <person name="Murat C."/>
            <person name="Riley R."/>
            <person name="Ohm R."/>
            <person name="Sun H."/>
            <person name="Tunlid A."/>
            <person name="Henrissat B."/>
            <person name="Grigoriev I.V."/>
            <person name="Hibbett D.S."/>
            <person name="Martin F."/>
        </authorList>
    </citation>
    <scope>NUCLEOTIDE SEQUENCE [LARGE SCALE GENOMIC DNA]</scope>
    <source>
        <strain evidence="4">LaAM-08-1</strain>
    </source>
</reference>